<dbReference type="Proteomes" id="UP000289200">
    <property type="component" value="Unassembled WGS sequence"/>
</dbReference>
<dbReference type="PANTHER" id="PTHR43133:SF25">
    <property type="entry name" value="RNA POLYMERASE SIGMA FACTOR RFAY-RELATED"/>
    <property type="match status" value="1"/>
</dbReference>
<organism evidence="6 7">
    <name type="scientific">Rhodoplanes serenus</name>
    <dbReference type="NCBI Taxonomy" id="200615"/>
    <lineage>
        <taxon>Bacteria</taxon>
        <taxon>Pseudomonadati</taxon>
        <taxon>Pseudomonadota</taxon>
        <taxon>Alphaproteobacteria</taxon>
        <taxon>Hyphomicrobiales</taxon>
        <taxon>Nitrobacteraceae</taxon>
        <taxon>Rhodoplanes</taxon>
    </lineage>
</organism>
<dbReference type="InterPro" id="IPR039425">
    <property type="entry name" value="RNA_pol_sigma-70-like"/>
</dbReference>
<dbReference type="AlphaFoldDB" id="A0A447CNE6"/>
<dbReference type="GO" id="GO:0016987">
    <property type="term" value="F:sigma factor activity"/>
    <property type="evidence" value="ECO:0007669"/>
    <property type="project" value="UniProtKB-KW"/>
</dbReference>
<evidence type="ECO:0000256" key="5">
    <source>
        <dbReference type="SAM" id="MobiDB-lite"/>
    </source>
</evidence>
<feature type="region of interest" description="Disordered" evidence="5">
    <location>
        <begin position="1"/>
        <end position="25"/>
    </location>
</feature>
<reference evidence="7" key="1">
    <citation type="submission" date="2018-10" db="EMBL/GenBank/DDBJ databases">
        <authorList>
            <person name="Peiro R."/>
            <person name="Begona"/>
            <person name="Cbmso G."/>
            <person name="Lopez M."/>
            <person name="Gonzalez S."/>
            <person name="Sacristan E."/>
            <person name="Castillo E."/>
        </authorList>
    </citation>
    <scope>NUCLEOTIDE SEQUENCE [LARGE SCALE GENOMIC DNA]</scope>
</reference>
<name>A0A447CNE6_9BRAD</name>
<evidence type="ECO:0000313" key="6">
    <source>
        <dbReference type="EMBL" id="VCU06676.1"/>
    </source>
</evidence>
<dbReference type="SUPFAM" id="SSF88946">
    <property type="entry name" value="Sigma2 domain of RNA polymerase sigma factors"/>
    <property type="match status" value="1"/>
</dbReference>
<keyword evidence="7" id="KW-1185">Reference proteome</keyword>
<keyword evidence="3" id="KW-0731">Sigma factor</keyword>
<keyword evidence="2" id="KW-0805">Transcription regulation</keyword>
<evidence type="ECO:0000256" key="1">
    <source>
        <dbReference type="ARBA" id="ARBA00010641"/>
    </source>
</evidence>
<dbReference type="InterPro" id="IPR013325">
    <property type="entry name" value="RNA_pol_sigma_r2"/>
</dbReference>
<sequence>MSTVEDSTPVSSAAPNRSMPRDASAEELWQATLRGDRNAFQRLISPHLDELFAAARRDIRYHSAVGDLREDEISPEELVGETLLRAWRDRYRRPQGLDIRPWLLGLQFRVLTRIVRQEQLLRKLVAVSLEAPVPAEPIYDDDESFWEWHQPDEMLRWEDVVAADVAAEVAEPAFFEQEVPGLSPLARQVLIFRHVHRFSVREIASGLGLPVRRIVELWQEGHAVLVGTKKKEAT</sequence>
<dbReference type="SUPFAM" id="SSF88659">
    <property type="entry name" value="Sigma3 and sigma4 domains of RNA polymerase sigma factors"/>
    <property type="match status" value="1"/>
</dbReference>
<feature type="compositionally biased region" description="Polar residues" evidence="5">
    <location>
        <begin position="1"/>
        <end position="15"/>
    </location>
</feature>
<accession>A0A447CNE6</accession>
<evidence type="ECO:0000256" key="2">
    <source>
        <dbReference type="ARBA" id="ARBA00023015"/>
    </source>
</evidence>
<dbReference type="PANTHER" id="PTHR43133">
    <property type="entry name" value="RNA POLYMERASE ECF-TYPE SIGMA FACTO"/>
    <property type="match status" value="1"/>
</dbReference>
<evidence type="ECO:0000256" key="3">
    <source>
        <dbReference type="ARBA" id="ARBA00023082"/>
    </source>
</evidence>
<keyword evidence="4" id="KW-0804">Transcription</keyword>
<comment type="similarity">
    <text evidence="1">Belongs to the sigma-70 factor family. ECF subfamily.</text>
</comment>
<gene>
    <name evidence="6" type="ORF">RHODGE_RHODGE_01323</name>
</gene>
<evidence type="ECO:0000313" key="7">
    <source>
        <dbReference type="Proteomes" id="UP000289200"/>
    </source>
</evidence>
<dbReference type="Gene3D" id="1.10.1740.10">
    <property type="match status" value="1"/>
</dbReference>
<dbReference type="GO" id="GO:0006352">
    <property type="term" value="P:DNA-templated transcription initiation"/>
    <property type="evidence" value="ECO:0007669"/>
    <property type="project" value="InterPro"/>
</dbReference>
<dbReference type="RefSeq" id="WP_207211413.1">
    <property type="nucleotide sequence ID" value="NZ_UWOC01000111.1"/>
</dbReference>
<dbReference type="InterPro" id="IPR013324">
    <property type="entry name" value="RNA_pol_sigma_r3/r4-like"/>
</dbReference>
<comment type="caution">
    <text evidence="6">The sequence shown here is derived from an EMBL/GenBank/DDBJ whole genome shotgun (WGS) entry which is preliminary data.</text>
</comment>
<evidence type="ECO:0000256" key="4">
    <source>
        <dbReference type="ARBA" id="ARBA00023163"/>
    </source>
</evidence>
<protein>
    <submittedName>
        <fullName evidence="6">Uncharacterized protein</fullName>
    </submittedName>
</protein>
<dbReference type="EMBL" id="UWOC01000111">
    <property type="protein sequence ID" value="VCU06676.1"/>
    <property type="molecule type" value="Genomic_DNA"/>
</dbReference>
<proteinExistence type="inferred from homology"/>